<reference evidence="5" key="1">
    <citation type="submission" date="2021-01" db="EMBL/GenBank/DDBJ databases">
        <title>Rhizobium sp. strain KVB221 16S ribosomal RNA gene Genome sequencing and assembly.</title>
        <authorList>
            <person name="Kang M."/>
        </authorList>
    </citation>
    <scope>NUCLEOTIDE SEQUENCE</scope>
    <source>
        <strain evidence="5">KVB221</strain>
    </source>
</reference>
<dbReference type="PANTHER" id="PTHR30146:SF152">
    <property type="entry name" value="TRANSCRIPTIONAL REGULATORY PROTEIN"/>
    <property type="match status" value="1"/>
</dbReference>
<keyword evidence="3" id="KW-0804">Transcription</keyword>
<dbReference type="InterPro" id="IPR025997">
    <property type="entry name" value="SBP_2_dom"/>
</dbReference>
<comment type="caution">
    <text evidence="5">The sequence shown here is derived from an EMBL/GenBank/DDBJ whole genome shotgun (WGS) entry which is preliminary data.</text>
</comment>
<evidence type="ECO:0000256" key="2">
    <source>
        <dbReference type="ARBA" id="ARBA00023125"/>
    </source>
</evidence>
<keyword evidence="1" id="KW-0805">Transcription regulation</keyword>
<dbReference type="PROSITE" id="PS50932">
    <property type="entry name" value="HTH_LACI_2"/>
    <property type="match status" value="1"/>
</dbReference>
<organism evidence="5 6">
    <name type="scientific">Rhizobium setariae</name>
    <dbReference type="NCBI Taxonomy" id="2801340"/>
    <lineage>
        <taxon>Bacteria</taxon>
        <taxon>Pseudomonadati</taxon>
        <taxon>Pseudomonadota</taxon>
        <taxon>Alphaproteobacteria</taxon>
        <taxon>Hyphomicrobiales</taxon>
        <taxon>Rhizobiaceae</taxon>
        <taxon>Rhizobium/Agrobacterium group</taxon>
        <taxon>Rhizobium</taxon>
    </lineage>
</organism>
<evidence type="ECO:0000313" key="6">
    <source>
        <dbReference type="Proteomes" id="UP000633219"/>
    </source>
</evidence>
<evidence type="ECO:0000313" key="5">
    <source>
        <dbReference type="EMBL" id="MBL0371738.1"/>
    </source>
</evidence>
<dbReference type="SUPFAM" id="SSF53822">
    <property type="entry name" value="Periplasmic binding protein-like I"/>
    <property type="match status" value="1"/>
</dbReference>
<dbReference type="Gene3D" id="3.40.50.2300">
    <property type="match status" value="2"/>
</dbReference>
<dbReference type="PRINTS" id="PR00036">
    <property type="entry name" value="HTHLACI"/>
</dbReference>
<dbReference type="GO" id="GO:0000976">
    <property type="term" value="F:transcription cis-regulatory region binding"/>
    <property type="evidence" value="ECO:0007669"/>
    <property type="project" value="TreeGrafter"/>
</dbReference>
<keyword evidence="6" id="KW-1185">Reference proteome</keyword>
<name>A0A937CNX5_9HYPH</name>
<accession>A0A937CNX5</accession>
<dbReference type="Gene3D" id="1.10.260.40">
    <property type="entry name" value="lambda repressor-like DNA-binding domains"/>
    <property type="match status" value="1"/>
</dbReference>
<dbReference type="SUPFAM" id="SSF47413">
    <property type="entry name" value="lambda repressor-like DNA-binding domains"/>
    <property type="match status" value="1"/>
</dbReference>
<sequence>MRPTVHDIAEAAGVSLATVDRVLNRRPGVRTQTRAKVEDAIARIGFIRDMAAANLAKSRIYPLVFIVPQGENSFMAGLRSEVEAAAGRSMQERIAIRLIDVPAFDAAALVKCLESLLEIPPAGVAVVAVDAPEVHAAIERLRETGTIVVTLVSDLPAALRDHFAGVDNVAAGRTAGRLMGRFLAGRQGKVAVIAGSMLVGDHRDRLEGFRERLHDIAPSLQILPVMESHDDPNAAHALVADTLSDHPNLAGIYNLGAGNRGLVKALEARRHAAGVPVTIVHELTPFTREALQTGLIDAVLNQDAGHEVRSAIRVLKARIDGQPVVAAQERIRIDIFLKDNLP</sequence>
<dbReference type="Pfam" id="PF00356">
    <property type="entry name" value="LacI"/>
    <property type="match status" value="1"/>
</dbReference>
<protein>
    <submittedName>
        <fullName evidence="5">LacI family DNA-binding transcriptional regulator</fullName>
    </submittedName>
</protein>
<dbReference type="AlphaFoldDB" id="A0A937CNX5"/>
<dbReference type="EMBL" id="JAEQNC010000003">
    <property type="protein sequence ID" value="MBL0371738.1"/>
    <property type="molecule type" value="Genomic_DNA"/>
</dbReference>
<dbReference type="CDD" id="cd06307">
    <property type="entry name" value="PBP1_sugar_binding"/>
    <property type="match status" value="1"/>
</dbReference>
<dbReference type="CDD" id="cd01392">
    <property type="entry name" value="HTH_LacI"/>
    <property type="match status" value="1"/>
</dbReference>
<dbReference type="RefSeq" id="WP_201655083.1">
    <property type="nucleotide sequence ID" value="NZ_JAEQNC010000003.1"/>
</dbReference>
<dbReference type="InterPro" id="IPR028082">
    <property type="entry name" value="Peripla_BP_I"/>
</dbReference>
<keyword evidence="2 5" id="KW-0238">DNA-binding</keyword>
<evidence type="ECO:0000256" key="1">
    <source>
        <dbReference type="ARBA" id="ARBA00023015"/>
    </source>
</evidence>
<proteinExistence type="predicted"/>
<dbReference type="Proteomes" id="UP000633219">
    <property type="component" value="Unassembled WGS sequence"/>
</dbReference>
<gene>
    <name evidence="5" type="ORF">JJB09_06830</name>
</gene>
<feature type="domain" description="HTH lacI-type" evidence="4">
    <location>
        <begin position="3"/>
        <end position="57"/>
    </location>
</feature>
<dbReference type="PANTHER" id="PTHR30146">
    <property type="entry name" value="LACI-RELATED TRANSCRIPTIONAL REPRESSOR"/>
    <property type="match status" value="1"/>
</dbReference>
<dbReference type="PROSITE" id="PS00356">
    <property type="entry name" value="HTH_LACI_1"/>
    <property type="match status" value="1"/>
</dbReference>
<dbReference type="Pfam" id="PF13407">
    <property type="entry name" value="Peripla_BP_4"/>
    <property type="match status" value="1"/>
</dbReference>
<evidence type="ECO:0000256" key="3">
    <source>
        <dbReference type="ARBA" id="ARBA00023163"/>
    </source>
</evidence>
<dbReference type="GO" id="GO:0003700">
    <property type="term" value="F:DNA-binding transcription factor activity"/>
    <property type="evidence" value="ECO:0007669"/>
    <property type="project" value="TreeGrafter"/>
</dbReference>
<dbReference type="InterPro" id="IPR010982">
    <property type="entry name" value="Lambda_DNA-bd_dom_sf"/>
</dbReference>
<dbReference type="InterPro" id="IPR000843">
    <property type="entry name" value="HTH_LacI"/>
</dbReference>
<dbReference type="SMART" id="SM00354">
    <property type="entry name" value="HTH_LACI"/>
    <property type="match status" value="1"/>
</dbReference>
<evidence type="ECO:0000259" key="4">
    <source>
        <dbReference type="PROSITE" id="PS50932"/>
    </source>
</evidence>